<protein>
    <submittedName>
        <fullName evidence="2">Uncharacterized protein</fullName>
    </submittedName>
</protein>
<evidence type="ECO:0000256" key="1">
    <source>
        <dbReference type="SAM" id="MobiDB-lite"/>
    </source>
</evidence>
<reference evidence="3" key="1">
    <citation type="journal article" date="2011" name="Nat. Biotechnol.">
        <title>The genomic sequence of the Chinese hamster ovary (CHO)-K1 cell line.</title>
        <authorList>
            <person name="Xu X."/>
            <person name="Nagarajan H."/>
            <person name="Lewis N.E."/>
            <person name="Pan S."/>
            <person name="Cai Z."/>
            <person name="Liu X."/>
            <person name="Chen W."/>
            <person name="Xie M."/>
            <person name="Wang W."/>
            <person name="Hammond S."/>
            <person name="Andersen M.R."/>
            <person name="Neff N."/>
            <person name="Passarelli B."/>
            <person name="Koh W."/>
            <person name="Fan H.C."/>
            <person name="Wang J."/>
            <person name="Gui Y."/>
            <person name="Lee K.H."/>
            <person name="Betenbaugh M.J."/>
            <person name="Quake S.R."/>
            <person name="Famili I."/>
            <person name="Palsson B.O."/>
            <person name="Wang J."/>
        </authorList>
    </citation>
    <scope>NUCLEOTIDE SEQUENCE [LARGE SCALE GENOMIC DNA]</scope>
    <source>
        <strain evidence="3">CHO K1 cell line</strain>
    </source>
</reference>
<dbReference type="AlphaFoldDB" id="G3H9Q3"/>
<evidence type="ECO:0000313" key="2">
    <source>
        <dbReference type="EMBL" id="EGW06154.1"/>
    </source>
</evidence>
<name>G3H9Q3_CRIGR</name>
<dbReference type="Proteomes" id="UP000001075">
    <property type="component" value="Unassembled WGS sequence"/>
</dbReference>
<proteinExistence type="predicted"/>
<evidence type="ECO:0000313" key="3">
    <source>
        <dbReference type="Proteomes" id="UP000001075"/>
    </source>
</evidence>
<organism evidence="2 3">
    <name type="scientific">Cricetulus griseus</name>
    <name type="common">Chinese hamster</name>
    <name type="synonym">Cricetulus barabensis griseus</name>
    <dbReference type="NCBI Taxonomy" id="10029"/>
    <lineage>
        <taxon>Eukaryota</taxon>
        <taxon>Metazoa</taxon>
        <taxon>Chordata</taxon>
        <taxon>Craniata</taxon>
        <taxon>Vertebrata</taxon>
        <taxon>Euteleostomi</taxon>
        <taxon>Mammalia</taxon>
        <taxon>Eutheria</taxon>
        <taxon>Euarchontoglires</taxon>
        <taxon>Glires</taxon>
        <taxon>Rodentia</taxon>
        <taxon>Myomorpha</taxon>
        <taxon>Muroidea</taxon>
        <taxon>Cricetidae</taxon>
        <taxon>Cricetinae</taxon>
        <taxon>Cricetulus</taxon>
    </lineage>
</organism>
<sequence>MWWKGRYSTHTQFCYLVLEKTKGKGKGQDTESVPLMAPGTESTTPGVYTVMEEASPVPTWHIET</sequence>
<accession>G3H9Q3</accession>
<dbReference type="InParanoid" id="G3H9Q3"/>
<feature type="region of interest" description="Disordered" evidence="1">
    <location>
        <begin position="24"/>
        <end position="45"/>
    </location>
</feature>
<dbReference type="EMBL" id="JH000236">
    <property type="protein sequence ID" value="EGW06154.1"/>
    <property type="molecule type" value="Genomic_DNA"/>
</dbReference>
<gene>
    <name evidence="2" type="ORF">I79_007133</name>
</gene>